<reference evidence="2" key="1">
    <citation type="submission" date="2020-10" db="EMBL/GenBank/DDBJ databases">
        <title>Sequencing the genomes of 1000 actinobacteria strains.</title>
        <authorList>
            <person name="Klenk H.-P."/>
        </authorList>
    </citation>
    <scope>NUCLEOTIDE SEQUENCE</scope>
    <source>
        <strain evidence="2">DSM 46832</strain>
    </source>
</reference>
<dbReference type="Gene3D" id="3.40.50.1000">
    <property type="entry name" value="HAD superfamily/HAD-like"/>
    <property type="match status" value="1"/>
</dbReference>
<dbReference type="NCBIfam" id="TIGR01549">
    <property type="entry name" value="HAD-SF-IA-v1"/>
    <property type="match status" value="1"/>
</dbReference>
<gene>
    <name evidence="2" type="ORF">H4W31_002477</name>
</gene>
<dbReference type="GO" id="GO:0016787">
    <property type="term" value="F:hydrolase activity"/>
    <property type="evidence" value="ECO:0007669"/>
    <property type="project" value="UniProtKB-KW"/>
</dbReference>
<keyword evidence="3" id="KW-1185">Reference proteome</keyword>
<dbReference type="SFLD" id="SFLDG01129">
    <property type="entry name" value="C1.5:_HAD__Beta-PGM__Phosphata"/>
    <property type="match status" value="1"/>
</dbReference>
<evidence type="ECO:0000313" key="3">
    <source>
        <dbReference type="Proteomes" id="UP000649753"/>
    </source>
</evidence>
<dbReference type="InterPro" id="IPR023214">
    <property type="entry name" value="HAD_sf"/>
</dbReference>
<dbReference type="SUPFAM" id="SSF56784">
    <property type="entry name" value="HAD-like"/>
    <property type="match status" value="1"/>
</dbReference>
<dbReference type="Pfam" id="PF00702">
    <property type="entry name" value="Hydrolase"/>
    <property type="match status" value="1"/>
</dbReference>
<dbReference type="PANTHER" id="PTHR46649">
    <property type="match status" value="1"/>
</dbReference>
<accession>A0A927R4T1</accession>
<dbReference type="PANTHER" id="PTHR46649:SF4">
    <property type="entry name" value="HALOACID DEHALOGENASE-LIKE HYDROLASE (HAD) SUPERFAMILY PROTEIN"/>
    <property type="match status" value="1"/>
</dbReference>
<dbReference type="InterPro" id="IPR006439">
    <property type="entry name" value="HAD-SF_hydro_IA"/>
</dbReference>
<dbReference type="EMBL" id="JADBEB010000001">
    <property type="protein sequence ID" value="MBE1486839.1"/>
    <property type="molecule type" value="Genomic_DNA"/>
</dbReference>
<name>A0A927R4T1_9ACTN</name>
<feature type="region of interest" description="Disordered" evidence="1">
    <location>
        <begin position="1"/>
        <end position="25"/>
    </location>
</feature>
<organism evidence="2 3">
    <name type="scientific">Plantactinospora soyae</name>
    <dbReference type="NCBI Taxonomy" id="1544732"/>
    <lineage>
        <taxon>Bacteria</taxon>
        <taxon>Bacillati</taxon>
        <taxon>Actinomycetota</taxon>
        <taxon>Actinomycetes</taxon>
        <taxon>Micromonosporales</taxon>
        <taxon>Micromonosporaceae</taxon>
        <taxon>Plantactinospora</taxon>
    </lineage>
</organism>
<dbReference type="SFLD" id="SFLDS00003">
    <property type="entry name" value="Haloacid_Dehalogenase"/>
    <property type="match status" value="1"/>
</dbReference>
<dbReference type="NCBIfam" id="TIGR01509">
    <property type="entry name" value="HAD-SF-IA-v3"/>
    <property type="match status" value="1"/>
</dbReference>
<dbReference type="AlphaFoldDB" id="A0A927R4T1"/>
<sequence length="257" mass="27245">MPTYRSPSPVDRFPATADQAPAYAGRPRSPAYRAVLFDFFGTLTCAVRRGPQHAAVAALLGCAVEPLVDVLDRSFYLRASGALGNAADTLRWVGEQAGGRPSAADLRAAVAARIEAVRADTRLRPEAVTVLRALRHRGARIALVSDCTHELPAFLPQLPVAPLLDVRVFSVQVGRCKPDPAIYRAACRRLGVAPADCLYVGDGGSQELTGAVRAGMTAVRLAAADLDGHLVFDGEPDWTGPALDSLTQLPAMLDARV</sequence>
<proteinExistence type="predicted"/>
<keyword evidence="2" id="KW-0378">Hydrolase</keyword>
<evidence type="ECO:0000256" key="1">
    <source>
        <dbReference type="SAM" id="MobiDB-lite"/>
    </source>
</evidence>
<dbReference type="InterPro" id="IPR036412">
    <property type="entry name" value="HAD-like_sf"/>
</dbReference>
<evidence type="ECO:0000313" key="2">
    <source>
        <dbReference type="EMBL" id="MBE1486839.1"/>
    </source>
</evidence>
<dbReference type="Proteomes" id="UP000649753">
    <property type="component" value="Unassembled WGS sequence"/>
</dbReference>
<comment type="caution">
    <text evidence="2">The sequence shown here is derived from an EMBL/GenBank/DDBJ whole genome shotgun (WGS) entry which is preliminary data.</text>
</comment>
<protein>
    <submittedName>
        <fullName evidence="2">Hydrolase of the HAD superfamily</fullName>
    </submittedName>
</protein>